<evidence type="ECO:0000256" key="5">
    <source>
        <dbReference type="ARBA" id="ARBA00022777"/>
    </source>
</evidence>
<sequence>MRIKVRAPATIANFGPGFDVFGMAIDKPFDEVVVEEFNEFEIISSGYPVPNGEDNIALFSAKTLFKMLNIEGGLRIKLKKGIRPKSGLGSSGASAVAGALGAAKLLGVSNDELILKAAMKGEEKASGEPHPDNVVPSYYGGFTVIESKSPLRVHFVDAKLRGVVVLPEVEIPTAKARKILPSMVPLKDAVKNIAMASSLILALKEGDLETIGRLLDDNLALPYRKKLMPWFDEIRRVALETGAYGITVSGSGPALFAIGENLKDIGKTIVEKFEELGIKAEYWVTKTGRGAKT</sequence>
<dbReference type="GO" id="GO:0004413">
    <property type="term" value="F:homoserine kinase activity"/>
    <property type="evidence" value="ECO:0007669"/>
    <property type="project" value="UniProtKB-UniRule"/>
</dbReference>
<dbReference type="InterPro" id="IPR006204">
    <property type="entry name" value="GHMP_kinase_N_dom"/>
</dbReference>
<dbReference type="InterPro" id="IPR014721">
    <property type="entry name" value="Ribsml_uS5_D2-typ_fold_subgr"/>
</dbReference>
<dbReference type="Pfam" id="PF08544">
    <property type="entry name" value="GHMP_kinases_C"/>
    <property type="match status" value="1"/>
</dbReference>
<evidence type="ECO:0000313" key="12">
    <source>
        <dbReference type="Proteomes" id="UP000617544"/>
    </source>
</evidence>
<keyword evidence="6 7" id="KW-0067">ATP-binding</keyword>
<dbReference type="OMA" id="CANRIPH"/>
<feature type="domain" description="GHMP kinase C-terminal" evidence="10">
    <location>
        <begin position="201"/>
        <end position="264"/>
    </location>
</feature>
<name>A0A832T7V2_PYRHR</name>
<evidence type="ECO:0000256" key="2">
    <source>
        <dbReference type="ARBA" id="ARBA00022679"/>
    </source>
</evidence>
<dbReference type="SMR" id="A0A832T7V2"/>
<dbReference type="InterPro" id="IPR036554">
    <property type="entry name" value="GHMP_kinase_C_sf"/>
</dbReference>
<dbReference type="Pfam" id="PF00288">
    <property type="entry name" value="GHMP_kinases_N"/>
    <property type="match status" value="1"/>
</dbReference>
<evidence type="ECO:0000313" key="11">
    <source>
        <dbReference type="EMBL" id="HII61868.1"/>
    </source>
</evidence>
<dbReference type="NCBIfam" id="NF002288">
    <property type="entry name" value="PRK01212.1-4"/>
    <property type="match status" value="1"/>
</dbReference>
<dbReference type="PIRSF" id="PIRSF000676">
    <property type="entry name" value="Homoser_kin"/>
    <property type="match status" value="1"/>
</dbReference>
<feature type="domain" description="GHMP kinase N-terminal" evidence="9">
    <location>
        <begin position="60"/>
        <end position="141"/>
    </location>
</feature>
<dbReference type="EC" id="2.7.1.39" evidence="7 8"/>
<comment type="pathway">
    <text evidence="7">Amino-acid biosynthesis; L-threonine biosynthesis; L-threonine from L-aspartate: step 4/5.</text>
</comment>
<dbReference type="Gene3D" id="3.30.230.10">
    <property type="match status" value="1"/>
</dbReference>
<keyword evidence="3 7" id="KW-0791">Threonine biosynthesis</keyword>
<comment type="function">
    <text evidence="7">Catalyzes the ATP-dependent phosphorylation of L-homoserine to L-homoserine phosphate.</text>
</comment>
<dbReference type="InterPro" id="IPR000870">
    <property type="entry name" value="Homoserine_kinase"/>
</dbReference>
<evidence type="ECO:0000256" key="3">
    <source>
        <dbReference type="ARBA" id="ARBA00022697"/>
    </source>
</evidence>
<evidence type="ECO:0000259" key="10">
    <source>
        <dbReference type="Pfam" id="PF08544"/>
    </source>
</evidence>
<dbReference type="InterPro" id="IPR020568">
    <property type="entry name" value="Ribosomal_Su5_D2-typ_SF"/>
</dbReference>
<dbReference type="PRINTS" id="PR00958">
    <property type="entry name" value="HOMSERKINASE"/>
</dbReference>
<evidence type="ECO:0000256" key="4">
    <source>
        <dbReference type="ARBA" id="ARBA00022741"/>
    </source>
</evidence>
<comment type="subcellular location">
    <subcellularLocation>
        <location evidence="7">Cytoplasm</location>
    </subcellularLocation>
</comment>
<dbReference type="Gene3D" id="3.30.70.890">
    <property type="entry name" value="GHMP kinase, C-terminal domain"/>
    <property type="match status" value="1"/>
</dbReference>
<dbReference type="HAMAP" id="MF_00384">
    <property type="entry name" value="Homoser_kinase"/>
    <property type="match status" value="1"/>
</dbReference>
<evidence type="ECO:0000256" key="6">
    <source>
        <dbReference type="ARBA" id="ARBA00022840"/>
    </source>
</evidence>
<keyword evidence="2 7" id="KW-0808">Transferase</keyword>
<organism evidence="11 12">
    <name type="scientific">Pyrococcus horikoshii</name>
    <dbReference type="NCBI Taxonomy" id="53953"/>
    <lineage>
        <taxon>Archaea</taxon>
        <taxon>Methanobacteriati</taxon>
        <taxon>Methanobacteriota</taxon>
        <taxon>Thermococci</taxon>
        <taxon>Thermococcales</taxon>
        <taxon>Thermococcaceae</taxon>
        <taxon>Pyrococcus</taxon>
    </lineage>
</organism>
<keyword evidence="5 7" id="KW-0418">Kinase</keyword>
<dbReference type="InterPro" id="IPR013750">
    <property type="entry name" value="GHMP_kinase_C_dom"/>
</dbReference>
<dbReference type="NCBIfam" id="TIGR00191">
    <property type="entry name" value="thrB"/>
    <property type="match status" value="1"/>
</dbReference>
<comment type="catalytic activity">
    <reaction evidence="7">
        <text>L-homoserine + ATP = O-phospho-L-homoserine + ADP + H(+)</text>
        <dbReference type="Rhea" id="RHEA:13985"/>
        <dbReference type="ChEBI" id="CHEBI:15378"/>
        <dbReference type="ChEBI" id="CHEBI:30616"/>
        <dbReference type="ChEBI" id="CHEBI:57476"/>
        <dbReference type="ChEBI" id="CHEBI:57590"/>
        <dbReference type="ChEBI" id="CHEBI:456216"/>
        <dbReference type="EC" id="2.7.1.39"/>
    </reaction>
</comment>
<evidence type="ECO:0000256" key="1">
    <source>
        <dbReference type="ARBA" id="ARBA00022605"/>
    </source>
</evidence>
<accession>A0A832T7V2</accession>
<dbReference type="AlphaFoldDB" id="A0A832T7V2"/>
<proteinExistence type="inferred from homology"/>
<dbReference type="PANTHER" id="PTHR20861">
    <property type="entry name" value="HOMOSERINE/4-DIPHOSPHOCYTIDYL-2-C-METHYL-D-ERYTHRITOL KINASE"/>
    <property type="match status" value="1"/>
</dbReference>
<comment type="similarity">
    <text evidence="7">Belongs to the GHMP kinase family. Homoserine kinase subfamily.</text>
</comment>
<keyword evidence="7" id="KW-0963">Cytoplasm</keyword>
<protein>
    <recommendedName>
        <fullName evidence="7 8">Homoserine kinase</fullName>
        <shortName evidence="7">HK</shortName>
        <shortName evidence="7">HSK</shortName>
        <ecNumber evidence="7 8">2.7.1.39</ecNumber>
    </recommendedName>
</protein>
<keyword evidence="4 7" id="KW-0547">Nucleotide-binding</keyword>
<comment type="caution">
    <text evidence="11">The sequence shown here is derived from an EMBL/GenBank/DDBJ whole genome shotgun (WGS) entry which is preliminary data.</text>
</comment>
<dbReference type="UniPathway" id="UPA00050">
    <property type="reaction ID" value="UER00064"/>
</dbReference>
<evidence type="ECO:0000259" key="9">
    <source>
        <dbReference type="Pfam" id="PF00288"/>
    </source>
</evidence>
<dbReference type="SUPFAM" id="SSF54211">
    <property type="entry name" value="Ribosomal protein S5 domain 2-like"/>
    <property type="match status" value="1"/>
</dbReference>
<feature type="binding site" evidence="7">
    <location>
        <begin position="83"/>
        <end position="93"/>
    </location>
    <ligand>
        <name>ATP</name>
        <dbReference type="ChEBI" id="CHEBI:30616"/>
    </ligand>
</feature>
<dbReference type="GO" id="GO:0009088">
    <property type="term" value="P:threonine biosynthetic process"/>
    <property type="evidence" value="ECO:0007669"/>
    <property type="project" value="UniProtKB-UniRule"/>
</dbReference>
<dbReference type="EMBL" id="DUJN01000008">
    <property type="protein sequence ID" value="HII61868.1"/>
    <property type="molecule type" value="Genomic_DNA"/>
</dbReference>
<dbReference type="GO" id="GO:0005737">
    <property type="term" value="C:cytoplasm"/>
    <property type="evidence" value="ECO:0007669"/>
    <property type="project" value="UniProtKB-SubCell"/>
</dbReference>
<dbReference type="GO" id="GO:0005524">
    <property type="term" value="F:ATP binding"/>
    <property type="evidence" value="ECO:0007669"/>
    <property type="project" value="UniProtKB-UniRule"/>
</dbReference>
<evidence type="ECO:0000256" key="8">
    <source>
        <dbReference type="NCBIfam" id="TIGR00191"/>
    </source>
</evidence>
<evidence type="ECO:0000256" key="7">
    <source>
        <dbReference type="HAMAP-Rule" id="MF_00384"/>
    </source>
</evidence>
<keyword evidence="1 7" id="KW-0028">Amino-acid biosynthesis</keyword>
<dbReference type="PANTHER" id="PTHR20861:SF1">
    <property type="entry name" value="HOMOSERINE KINASE"/>
    <property type="match status" value="1"/>
</dbReference>
<reference evidence="11" key="1">
    <citation type="journal article" date="2020" name="bioRxiv">
        <title>A rank-normalized archaeal taxonomy based on genome phylogeny resolves widespread incomplete and uneven classifications.</title>
        <authorList>
            <person name="Rinke C."/>
            <person name="Chuvochina M."/>
            <person name="Mussig A.J."/>
            <person name="Chaumeil P.-A."/>
            <person name="Waite D.W."/>
            <person name="Whitman W.B."/>
            <person name="Parks D.H."/>
            <person name="Hugenholtz P."/>
        </authorList>
    </citation>
    <scope>NUCLEOTIDE SEQUENCE</scope>
    <source>
        <strain evidence="11">UBA8834</strain>
    </source>
</reference>
<gene>
    <name evidence="7" type="primary">thrB</name>
    <name evidence="11" type="ORF">HA331_09065</name>
</gene>
<dbReference type="Proteomes" id="UP000617544">
    <property type="component" value="Unassembled WGS sequence"/>
</dbReference>
<dbReference type="SUPFAM" id="SSF55060">
    <property type="entry name" value="GHMP Kinase, C-terminal domain"/>
    <property type="match status" value="1"/>
</dbReference>